<dbReference type="SUPFAM" id="SSF54427">
    <property type="entry name" value="NTF2-like"/>
    <property type="match status" value="1"/>
</dbReference>
<keyword evidence="3" id="KW-1185">Reference proteome</keyword>
<feature type="domain" description="SnoaL-like" evidence="1">
    <location>
        <begin position="14"/>
        <end position="92"/>
    </location>
</feature>
<comment type="caution">
    <text evidence="2">The sequence shown here is derived from an EMBL/GenBank/DDBJ whole genome shotgun (WGS) entry which is preliminary data.</text>
</comment>
<dbReference type="EMBL" id="JBHSFZ010000058">
    <property type="protein sequence ID" value="MFC4595855.1"/>
    <property type="molecule type" value="Genomic_DNA"/>
</dbReference>
<evidence type="ECO:0000313" key="3">
    <source>
        <dbReference type="Proteomes" id="UP001595957"/>
    </source>
</evidence>
<dbReference type="Proteomes" id="UP001595957">
    <property type="component" value="Unassembled WGS sequence"/>
</dbReference>
<dbReference type="Pfam" id="PF12680">
    <property type="entry name" value="SnoaL_2"/>
    <property type="match status" value="1"/>
</dbReference>
<protein>
    <submittedName>
        <fullName evidence="2">Nuclear transport factor 2 family protein</fullName>
    </submittedName>
</protein>
<accession>A0ABV9F4C2</accession>
<sequence length="137" mass="15154">MGRTPAGALVQAFGDVEKMSAAYAPGIRWSMPASTPFPRPMEGKDAVIAFNSKVWGEVHRPDCEVEILDEVGDERVSAARFIYRAHVIGKEGIYENEYTIFVRSGPEGLTEVFEAFDTVAALDFYRGKPTAMRGFDD</sequence>
<dbReference type="InterPro" id="IPR037401">
    <property type="entry name" value="SnoaL-like"/>
</dbReference>
<evidence type="ECO:0000313" key="2">
    <source>
        <dbReference type="EMBL" id="MFC4595855.1"/>
    </source>
</evidence>
<dbReference type="RefSeq" id="WP_380806572.1">
    <property type="nucleotide sequence ID" value="NZ_JBHSFZ010000058.1"/>
</dbReference>
<name>A0ABV9F4C2_9SPHN</name>
<proteinExistence type="predicted"/>
<dbReference type="Gene3D" id="3.10.450.50">
    <property type="match status" value="1"/>
</dbReference>
<evidence type="ECO:0000259" key="1">
    <source>
        <dbReference type="Pfam" id="PF12680"/>
    </source>
</evidence>
<gene>
    <name evidence="2" type="ORF">ACFO3E_16965</name>
</gene>
<reference evidence="3" key="1">
    <citation type="journal article" date="2019" name="Int. J. Syst. Evol. Microbiol.">
        <title>The Global Catalogue of Microorganisms (GCM) 10K type strain sequencing project: providing services to taxonomists for standard genome sequencing and annotation.</title>
        <authorList>
            <consortium name="The Broad Institute Genomics Platform"/>
            <consortium name="The Broad Institute Genome Sequencing Center for Infectious Disease"/>
            <person name="Wu L."/>
            <person name="Ma J."/>
        </authorList>
    </citation>
    <scope>NUCLEOTIDE SEQUENCE [LARGE SCALE GENOMIC DNA]</scope>
    <source>
        <strain evidence="3">NBRC 103632</strain>
    </source>
</reference>
<dbReference type="InterPro" id="IPR032710">
    <property type="entry name" value="NTF2-like_dom_sf"/>
</dbReference>
<organism evidence="2 3">
    <name type="scientific">Sphingobium tyrosinilyticum</name>
    <dbReference type="NCBI Taxonomy" id="2715436"/>
    <lineage>
        <taxon>Bacteria</taxon>
        <taxon>Pseudomonadati</taxon>
        <taxon>Pseudomonadota</taxon>
        <taxon>Alphaproteobacteria</taxon>
        <taxon>Sphingomonadales</taxon>
        <taxon>Sphingomonadaceae</taxon>
        <taxon>Sphingobium</taxon>
    </lineage>
</organism>